<keyword evidence="2 5" id="KW-0812">Transmembrane</keyword>
<keyword evidence="4 5" id="KW-0472">Membrane</keyword>
<evidence type="ECO:0000256" key="1">
    <source>
        <dbReference type="ARBA" id="ARBA00004141"/>
    </source>
</evidence>
<dbReference type="FunFam" id="1.20.1250.20:FF:000011">
    <property type="entry name" value="MFS multidrug transporter, putative"/>
    <property type="match status" value="1"/>
</dbReference>
<dbReference type="GO" id="GO:0140115">
    <property type="term" value="P:export across plasma membrane"/>
    <property type="evidence" value="ECO:0007669"/>
    <property type="project" value="UniProtKB-ARBA"/>
</dbReference>
<feature type="transmembrane region" description="Helical" evidence="5">
    <location>
        <begin position="285"/>
        <end position="306"/>
    </location>
</feature>
<dbReference type="Proteomes" id="UP000095038">
    <property type="component" value="Unassembled WGS sequence"/>
</dbReference>
<comment type="subcellular location">
    <subcellularLocation>
        <location evidence="1">Membrane</location>
        <topology evidence="1">Multi-pass membrane protein</topology>
    </subcellularLocation>
</comment>
<accession>A0A1D2VE61</accession>
<dbReference type="PROSITE" id="PS00216">
    <property type="entry name" value="SUGAR_TRANSPORT_1"/>
    <property type="match status" value="1"/>
</dbReference>
<sequence>MLPLMLTITFDPEKDSNQDTSSSIGRYDGPAETIVEYAADGLQRNYALDSIYGKDAAQQEIDLQRHRTRQTIISVLSQRANAVANDRSDDEESSISIDTKSLKDTYKNLEDENVENGLPTKQDGTEFSSIDPELVTWDGESDPDFPRNWSRFRKIRAILLVSCYTFVSPVCSSMLSPATAKVAEEFGIDNYVVKSLLVSIFVLAWAIAPLFVAPFSEMFGRRIVLNLSIWFMFMFNLGCCLAQNTTQMLVFRFLAGIGGAAPLSIGAGVLGDLFNDMDRNFWTSIYGLGPTLGPTVGPIVAGFVVQTIDWRWVFWIQLIINGIFALLGSLFFEETYSPILLRNKAKALRKETANPNLKTIYDIADGETILGRFYLNITRPLKLLLFHPMVFGLGSFMAVLYGLMYLLICTFPTVWGTIYGFNIGICGLMFSALGIGYLVGIPFWNNFIQIGYEKLIIKNNGQAKPEFRLQYLYYSGILAPGSLLIYGWTAQNHVYWIVPAFFSASFSFAIICMFQCIQNYLIDMNPRFAASTVAAAAVFRSLFGFAFPLFAPYMFEDLGYGWGNTIFALIGFALGIPFPIYVYKNGERLRNWANRRMEREKAKRDAKNLARLQKQLENEKN</sequence>
<evidence type="ECO:0000256" key="4">
    <source>
        <dbReference type="ARBA" id="ARBA00023136"/>
    </source>
</evidence>
<dbReference type="RefSeq" id="XP_020046196.1">
    <property type="nucleotide sequence ID" value="XM_020193635.1"/>
</dbReference>
<dbReference type="PANTHER" id="PTHR23502:SF60">
    <property type="entry name" value="MAJOR FACILITATOR SUPERFAMILY (MFS) PROFILE DOMAIN-CONTAINING PROTEIN-RELATED"/>
    <property type="match status" value="1"/>
</dbReference>
<dbReference type="EMBL" id="KV454484">
    <property type="protein sequence ID" value="ODV59889.1"/>
    <property type="molecule type" value="Genomic_DNA"/>
</dbReference>
<dbReference type="InParanoid" id="A0A1D2VE61"/>
<dbReference type="OrthoDB" id="3936150at2759"/>
<name>A0A1D2VE61_9ASCO</name>
<feature type="transmembrane region" description="Helical" evidence="5">
    <location>
        <begin position="494"/>
        <end position="516"/>
    </location>
</feature>
<dbReference type="STRING" id="1344418.A0A1D2VE61"/>
<evidence type="ECO:0000256" key="3">
    <source>
        <dbReference type="ARBA" id="ARBA00022989"/>
    </source>
</evidence>
<dbReference type="GO" id="GO:0005886">
    <property type="term" value="C:plasma membrane"/>
    <property type="evidence" value="ECO:0007669"/>
    <property type="project" value="UniProtKB-ARBA"/>
</dbReference>
<feature type="transmembrane region" description="Helical" evidence="5">
    <location>
        <begin position="157"/>
        <end position="176"/>
    </location>
</feature>
<protein>
    <submittedName>
        <fullName evidence="7">Spermidine exporter, MDR-type pump</fullName>
    </submittedName>
</protein>
<dbReference type="SUPFAM" id="SSF103473">
    <property type="entry name" value="MFS general substrate transporter"/>
    <property type="match status" value="1"/>
</dbReference>
<gene>
    <name evidence="7" type="ORF">ASCRUDRAFT_76827</name>
</gene>
<feature type="transmembrane region" description="Helical" evidence="5">
    <location>
        <begin position="196"/>
        <end position="216"/>
    </location>
</feature>
<feature type="transmembrane region" description="Helical" evidence="5">
    <location>
        <begin position="528"/>
        <end position="550"/>
    </location>
</feature>
<reference evidence="8" key="1">
    <citation type="submission" date="2016-05" db="EMBL/GenBank/DDBJ databases">
        <title>Comparative genomics of biotechnologically important yeasts.</title>
        <authorList>
            <consortium name="DOE Joint Genome Institute"/>
            <person name="Riley R."/>
            <person name="Haridas S."/>
            <person name="Wolfe K.H."/>
            <person name="Lopes M.R."/>
            <person name="Hittinger C.T."/>
            <person name="Goker M."/>
            <person name="Salamov A."/>
            <person name="Wisecaver J."/>
            <person name="Long T.M."/>
            <person name="Aerts A.L."/>
            <person name="Barry K."/>
            <person name="Choi C."/>
            <person name="Clum A."/>
            <person name="Coughlan A.Y."/>
            <person name="Deshpande S."/>
            <person name="Douglass A.P."/>
            <person name="Hanson S.J."/>
            <person name="Klenk H.-P."/>
            <person name="Labutti K."/>
            <person name="Lapidus A."/>
            <person name="Lindquist E."/>
            <person name="Lipzen A."/>
            <person name="Meier-Kolthoff J.P."/>
            <person name="Ohm R.A."/>
            <person name="Otillar R.P."/>
            <person name="Pangilinan J."/>
            <person name="Peng Y."/>
            <person name="Rokas A."/>
            <person name="Rosa C.A."/>
            <person name="Scheuner C."/>
            <person name="Sibirny A.A."/>
            <person name="Slot J.C."/>
            <person name="Stielow J.B."/>
            <person name="Sun H."/>
            <person name="Kurtzman C.P."/>
            <person name="Blackwell M."/>
            <person name="Grigoriev I.V."/>
            <person name="Jeffries T.W."/>
        </authorList>
    </citation>
    <scope>NUCLEOTIDE SEQUENCE [LARGE SCALE GENOMIC DNA]</scope>
    <source>
        <strain evidence="8">DSM 1968</strain>
    </source>
</reference>
<dbReference type="Gene3D" id="1.20.1250.20">
    <property type="entry name" value="MFS general substrate transporter like domains"/>
    <property type="match status" value="1"/>
</dbReference>
<dbReference type="GO" id="GO:0042908">
    <property type="term" value="P:xenobiotic transport"/>
    <property type="evidence" value="ECO:0007669"/>
    <property type="project" value="UniProtKB-ARBA"/>
</dbReference>
<evidence type="ECO:0000259" key="6">
    <source>
        <dbReference type="PROSITE" id="PS50850"/>
    </source>
</evidence>
<feature type="transmembrane region" description="Helical" evidence="5">
    <location>
        <begin position="312"/>
        <end position="332"/>
    </location>
</feature>
<feature type="transmembrane region" description="Helical" evidence="5">
    <location>
        <begin position="223"/>
        <end position="244"/>
    </location>
</feature>
<dbReference type="InterPro" id="IPR020846">
    <property type="entry name" value="MFS_dom"/>
</dbReference>
<dbReference type="InterPro" id="IPR036259">
    <property type="entry name" value="MFS_trans_sf"/>
</dbReference>
<dbReference type="GO" id="GO:0022857">
    <property type="term" value="F:transmembrane transporter activity"/>
    <property type="evidence" value="ECO:0007669"/>
    <property type="project" value="InterPro"/>
</dbReference>
<dbReference type="PROSITE" id="PS50850">
    <property type="entry name" value="MFS"/>
    <property type="match status" value="1"/>
</dbReference>
<feature type="transmembrane region" description="Helical" evidence="5">
    <location>
        <begin position="562"/>
        <end position="583"/>
    </location>
</feature>
<dbReference type="PANTHER" id="PTHR23502">
    <property type="entry name" value="MAJOR FACILITATOR SUPERFAMILY"/>
    <property type="match status" value="1"/>
</dbReference>
<feature type="transmembrane region" description="Helical" evidence="5">
    <location>
        <begin position="250"/>
        <end position="273"/>
    </location>
</feature>
<feature type="transmembrane region" description="Helical" evidence="5">
    <location>
        <begin position="383"/>
        <end position="408"/>
    </location>
</feature>
<evidence type="ECO:0000313" key="8">
    <source>
        <dbReference type="Proteomes" id="UP000095038"/>
    </source>
</evidence>
<proteinExistence type="predicted"/>
<evidence type="ECO:0000313" key="7">
    <source>
        <dbReference type="EMBL" id="ODV59889.1"/>
    </source>
</evidence>
<keyword evidence="3 5" id="KW-1133">Transmembrane helix</keyword>
<dbReference type="AlphaFoldDB" id="A0A1D2VE61"/>
<evidence type="ECO:0000256" key="2">
    <source>
        <dbReference type="ARBA" id="ARBA00022692"/>
    </source>
</evidence>
<dbReference type="GeneID" id="30967271"/>
<feature type="domain" description="Major facilitator superfamily (MFS) profile" evidence="6">
    <location>
        <begin position="157"/>
        <end position="589"/>
    </location>
</feature>
<organism evidence="7 8">
    <name type="scientific">Ascoidea rubescens DSM 1968</name>
    <dbReference type="NCBI Taxonomy" id="1344418"/>
    <lineage>
        <taxon>Eukaryota</taxon>
        <taxon>Fungi</taxon>
        <taxon>Dikarya</taxon>
        <taxon>Ascomycota</taxon>
        <taxon>Saccharomycotina</taxon>
        <taxon>Saccharomycetes</taxon>
        <taxon>Ascoideaceae</taxon>
        <taxon>Ascoidea</taxon>
    </lineage>
</organism>
<dbReference type="InterPro" id="IPR011701">
    <property type="entry name" value="MFS"/>
</dbReference>
<feature type="transmembrane region" description="Helical" evidence="5">
    <location>
        <begin position="420"/>
        <end position="444"/>
    </location>
</feature>
<evidence type="ECO:0000256" key="5">
    <source>
        <dbReference type="SAM" id="Phobius"/>
    </source>
</evidence>
<keyword evidence="8" id="KW-1185">Reference proteome</keyword>
<dbReference type="CDD" id="cd17323">
    <property type="entry name" value="MFS_Tpo1_MDR_like"/>
    <property type="match status" value="1"/>
</dbReference>
<dbReference type="InterPro" id="IPR005829">
    <property type="entry name" value="Sugar_transporter_CS"/>
</dbReference>
<dbReference type="Pfam" id="PF07690">
    <property type="entry name" value="MFS_1"/>
    <property type="match status" value="1"/>
</dbReference>